<dbReference type="SUPFAM" id="SSF75625">
    <property type="entry name" value="YebC-like"/>
    <property type="match status" value="1"/>
</dbReference>
<dbReference type="PANTHER" id="PTHR12532:SF6">
    <property type="entry name" value="TRANSCRIPTIONAL REGULATORY PROTEIN YEBC-RELATED"/>
    <property type="match status" value="1"/>
</dbReference>
<dbReference type="HAMAP" id="MF_00693">
    <property type="entry name" value="Transcrip_reg_TACO1"/>
    <property type="match status" value="1"/>
</dbReference>
<name>A0A7V3E6C4_9BACT</name>
<comment type="similarity">
    <text evidence="1 6">Belongs to the TACO1 family.</text>
</comment>
<dbReference type="Pfam" id="PF01709">
    <property type="entry name" value="Transcrip_reg"/>
    <property type="match status" value="1"/>
</dbReference>
<feature type="domain" description="TACO1/YebC-like second and third" evidence="7">
    <location>
        <begin position="82"/>
        <end position="237"/>
    </location>
</feature>
<evidence type="ECO:0000256" key="2">
    <source>
        <dbReference type="ARBA" id="ARBA00022490"/>
    </source>
</evidence>
<evidence type="ECO:0000313" key="9">
    <source>
        <dbReference type="EMBL" id="HFI90064.1"/>
    </source>
</evidence>
<dbReference type="NCBIfam" id="NF009044">
    <property type="entry name" value="PRK12378.1"/>
    <property type="match status" value="1"/>
</dbReference>
<keyword evidence="5 6" id="KW-0804">Transcription</keyword>
<dbReference type="InterPro" id="IPR002876">
    <property type="entry name" value="Transcrip_reg_TACO1-like"/>
</dbReference>
<comment type="subcellular location">
    <subcellularLocation>
        <location evidence="6">Cytoplasm</location>
    </subcellularLocation>
</comment>
<dbReference type="InterPro" id="IPR017856">
    <property type="entry name" value="Integrase-like_N"/>
</dbReference>
<dbReference type="NCBIfam" id="NF001030">
    <property type="entry name" value="PRK00110.1"/>
    <property type="match status" value="1"/>
</dbReference>
<organism evidence="9">
    <name type="scientific">Ignavibacterium album</name>
    <dbReference type="NCBI Taxonomy" id="591197"/>
    <lineage>
        <taxon>Bacteria</taxon>
        <taxon>Pseudomonadati</taxon>
        <taxon>Ignavibacteriota</taxon>
        <taxon>Ignavibacteria</taxon>
        <taxon>Ignavibacteriales</taxon>
        <taxon>Ignavibacteriaceae</taxon>
        <taxon>Ignavibacterium</taxon>
    </lineage>
</organism>
<dbReference type="RefSeq" id="WP_304146126.1">
    <property type="nucleotide sequence ID" value="NZ_JAOAIE010000069.1"/>
</dbReference>
<dbReference type="PANTHER" id="PTHR12532">
    <property type="entry name" value="TRANSLATIONAL ACTIVATOR OF CYTOCHROME C OXIDASE 1"/>
    <property type="match status" value="1"/>
</dbReference>
<evidence type="ECO:0000256" key="6">
    <source>
        <dbReference type="HAMAP-Rule" id="MF_00693"/>
    </source>
</evidence>
<dbReference type="InterPro" id="IPR029072">
    <property type="entry name" value="YebC-like"/>
</dbReference>
<dbReference type="Gene3D" id="1.10.10.200">
    <property type="match status" value="1"/>
</dbReference>
<dbReference type="GO" id="GO:0003677">
    <property type="term" value="F:DNA binding"/>
    <property type="evidence" value="ECO:0007669"/>
    <property type="project" value="UniProtKB-UniRule"/>
</dbReference>
<dbReference type="FunFam" id="1.10.10.200:FF:000002">
    <property type="entry name" value="Probable transcriptional regulatory protein CLM62_37755"/>
    <property type="match status" value="1"/>
</dbReference>
<evidence type="ECO:0000259" key="7">
    <source>
        <dbReference type="Pfam" id="PF01709"/>
    </source>
</evidence>
<evidence type="ECO:0000256" key="1">
    <source>
        <dbReference type="ARBA" id="ARBA00008724"/>
    </source>
</evidence>
<comment type="caution">
    <text evidence="9">The sequence shown here is derived from an EMBL/GenBank/DDBJ whole genome shotgun (WGS) entry which is preliminary data.</text>
</comment>
<evidence type="ECO:0000256" key="5">
    <source>
        <dbReference type="ARBA" id="ARBA00023163"/>
    </source>
</evidence>
<gene>
    <name evidence="9" type="ORF">ENS31_00885</name>
</gene>
<dbReference type="FunFam" id="3.30.70.980:FF:000002">
    <property type="entry name" value="Probable transcriptional regulatory protein YebC"/>
    <property type="match status" value="1"/>
</dbReference>
<accession>A0A7V3E6C4</accession>
<evidence type="ECO:0000256" key="4">
    <source>
        <dbReference type="ARBA" id="ARBA00023125"/>
    </source>
</evidence>
<dbReference type="InterPro" id="IPR048300">
    <property type="entry name" value="TACO1_YebC-like_2nd/3rd_dom"/>
</dbReference>
<reference evidence="9" key="1">
    <citation type="journal article" date="2020" name="mSystems">
        <title>Genome- and Community-Level Interaction Insights into Carbon Utilization and Element Cycling Functions of Hydrothermarchaeota in Hydrothermal Sediment.</title>
        <authorList>
            <person name="Zhou Z."/>
            <person name="Liu Y."/>
            <person name="Xu W."/>
            <person name="Pan J."/>
            <person name="Luo Z.H."/>
            <person name="Li M."/>
        </authorList>
    </citation>
    <scope>NUCLEOTIDE SEQUENCE [LARGE SCALE GENOMIC DNA]</scope>
    <source>
        <strain evidence="9">SpSt-479</strain>
    </source>
</reference>
<evidence type="ECO:0000259" key="8">
    <source>
        <dbReference type="Pfam" id="PF20772"/>
    </source>
</evidence>
<dbReference type="GO" id="GO:0006355">
    <property type="term" value="P:regulation of DNA-templated transcription"/>
    <property type="evidence" value="ECO:0007669"/>
    <property type="project" value="UniProtKB-UniRule"/>
</dbReference>
<sequence>MSGHSKWATIKRKKAALDAKKGKIFTKLIKEITIAARQGGGDPAGNPRLRLAIDNAKAENMPAENIERAIKKATGELEGVTYHELTYEGYGPAGVAMLVEVATDNKNRTVAEVRHIFSKHGGSLGETGSVAWMFERKGVITVPKQDKSEDDILAIVLDAGADDLQTEEEFYEITTSVENFEPVRKALQENNLKVDNASLQWIAKNTIEVKGEDAEKVMKLIEALEDCDDVQNVYSNADIDEASIK</sequence>
<dbReference type="NCBIfam" id="TIGR01033">
    <property type="entry name" value="YebC/PmpR family DNA-binding transcriptional regulator"/>
    <property type="match status" value="1"/>
</dbReference>
<dbReference type="AlphaFoldDB" id="A0A7V3E6C4"/>
<protein>
    <recommendedName>
        <fullName evidence="6">Probable transcriptional regulatory protein ENS31_00885</fullName>
    </recommendedName>
</protein>
<dbReference type="EMBL" id="DSUJ01000002">
    <property type="protein sequence ID" value="HFI90064.1"/>
    <property type="molecule type" value="Genomic_DNA"/>
</dbReference>
<dbReference type="Gene3D" id="3.30.70.980">
    <property type="match status" value="2"/>
</dbReference>
<dbReference type="Pfam" id="PF20772">
    <property type="entry name" value="TACO1_YebC_N"/>
    <property type="match status" value="1"/>
</dbReference>
<dbReference type="InterPro" id="IPR049083">
    <property type="entry name" value="TACO1_YebC_N"/>
</dbReference>
<keyword evidence="2 6" id="KW-0963">Cytoplasm</keyword>
<dbReference type="GO" id="GO:0005829">
    <property type="term" value="C:cytosol"/>
    <property type="evidence" value="ECO:0007669"/>
    <property type="project" value="TreeGrafter"/>
</dbReference>
<keyword evidence="4 6" id="KW-0238">DNA-binding</keyword>
<keyword evidence="3 6" id="KW-0805">Transcription regulation</keyword>
<evidence type="ECO:0000256" key="3">
    <source>
        <dbReference type="ARBA" id="ARBA00023015"/>
    </source>
</evidence>
<feature type="domain" description="TACO1/YebC-like N-terminal" evidence="8">
    <location>
        <begin position="5"/>
        <end position="76"/>
    </location>
</feature>
<proteinExistence type="inferred from homology"/>
<dbReference type="InterPro" id="IPR026564">
    <property type="entry name" value="Transcrip_reg_TACO1-like_dom3"/>
</dbReference>